<proteinExistence type="predicted"/>
<protein>
    <submittedName>
        <fullName evidence="2">Uncharacterized protein</fullName>
    </submittedName>
</protein>
<keyword evidence="1" id="KW-0472">Membrane</keyword>
<reference evidence="3" key="1">
    <citation type="submission" date="2016-11" db="EMBL/GenBank/DDBJ databases">
        <authorList>
            <person name="Varghese N."/>
            <person name="Submissions S."/>
        </authorList>
    </citation>
    <scope>NUCLEOTIDE SEQUENCE [LARGE SCALE GENOMIC DNA]</scope>
    <source>
        <strain evidence="3">DSM 26134</strain>
    </source>
</reference>
<name>A0A1M6TTY6_REIAG</name>
<keyword evidence="1" id="KW-1133">Transmembrane helix</keyword>
<dbReference type="RefSeq" id="WP_073123955.1">
    <property type="nucleotide sequence ID" value="NZ_FRAA01000006.1"/>
</dbReference>
<gene>
    <name evidence="2" type="ORF">SAMN04488028_106186</name>
</gene>
<accession>A0A1M6TTY6</accession>
<evidence type="ECO:0000256" key="1">
    <source>
        <dbReference type="SAM" id="Phobius"/>
    </source>
</evidence>
<feature type="transmembrane region" description="Helical" evidence="1">
    <location>
        <begin position="12"/>
        <end position="32"/>
    </location>
</feature>
<keyword evidence="3" id="KW-1185">Reference proteome</keyword>
<dbReference type="EMBL" id="FRAA01000006">
    <property type="protein sequence ID" value="SHK60485.1"/>
    <property type="molecule type" value="Genomic_DNA"/>
</dbReference>
<dbReference type="Proteomes" id="UP000184474">
    <property type="component" value="Unassembled WGS sequence"/>
</dbReference>
<dbReference type="STRING" id="156994.SAMN04488028_106186"/>
<keyword evidence="1" id="KW-0812">Transmembrane</keyword>
<evidence type="ECO:0000313" key="2">
    <source>
        <dbReference type="EMBL" id="SHK60485.1"/>
    </source>
</evidence>
<evidence type="ECO:0000313" key="3">
    <source>
        <dbReference type="Proteomes" id="UP000184474"/>
    </source>
</evidence>
<sequence length="222" mass="24835">MTDESSSSHNPIITLVVITLSIVALHLSVINTHTEEKVTHQRVIIDEEGNVQPIENYSLFIDSGKTINQPHKVKILKTKPEAKLKPVKDLNTDSLFYAELMRQSPEYGSPVKKTIIRYYVKDKDADKVYGLEKYGFYIHERPSPLRASDQSNAMYVGDSVSNADVLLVGYTLIRAGLEIKTISFSRAHAGWKSNSIEIGTDTTATDLPPLTLSDLKQDWGNM</sequence>
<dbReference type="AlphaFoldDB" id="A0A1M6TTY6"/>
<organism evidence="2 3">
    <name type="scientific">Reichenbachiella agariperforans</name>
    <dbReference type="NCBI Taxonomy" id="156994"/>
    <lineage>
        <taxon>Bacteria</taxon>
        <taxon>Pseudomonadati</taxon>
        <taxon>Bacteroidota</taxon>
        <taxon>Cytophagia</taxon>
        <taxon>Cytophagales</taxon>
        <taxon>Reichenbachiellaceae</taxon>
        <taxon>Reichenbachiella</taxon>
    </lineage>
</organism>